<reference evidence="1 2" key="1">
    <citation type="journal article" date="2021" name="Elife">
        <title>Chloroplast acquisition without the gene transfer in kleptoplastic sea slugs, Plakobranchus ocellatus.</title>
        <authorList>
            <person name="Maeda T."/>
            <person name="Takahashi S."/>
            <person name="Yoshida T."/>
            <person name="Shimamura S."/>
            <person name="Takaki Y."/>
            <person name="Nagai Y."/>
            <person name="Toyoda A."/>
            <person name="Suzuki Y."/>
            <person name="Arimoto A."/>
            <person name="Ishii H."/>
            <person name="Satoh N."/>
            <person name="Nishiyama T."/>
            <person name="Hasebe M."/>
            <person name="Maruyama T."/>
            <person name="Minagawa J."/>
            <person name="Obokata J."/>
            <person name="Shigenobu S."/>
        </authorList>
    </citation>
    <scope>NUCLEOTIDE SEQUENCE [LARGE SCALE GENOMIC DNA]</scope>
</reference>
<accession>A0AAV4AUI7</accession>
<dbReference type="Proteomes" id="UP000735302">
    <property type="component" value="Unassembled WGS sequence"/>
</dbReference>
<gene>
    <name evidence="1" type="ORF">PoB_003626900</name>
</gene>
<dbReference type="EMBL" id="BLXT01004121">
    <property type="protein sequence ID" value="GFO09764.1"/>
    <property type="molecule type" value="Genomic_DNA"/>
</dbReference>
<sequence length="93" mass="10401">MTVTLRDNCKICYTQLSTYTEPHRVIHTHTLRYIETPHSLSSWSVSLGADHTCFTQIRCDETRCSVLFDPSATRIDPSDALTTPRGALVCGTV</sequence>
<name>A0AAV4AUI7_9GAST</name>
<comment type="caution">
    <text evidence="1">The sequence shown here is derived from an EMBL/GenBank/DDBJ whole genome shotgun (WGS) entry which is preliminary data.</text>
</comment>
<protein>
    <recommendedName>
        <fullName evidence="3">C2H2-type domain-containing protein</fullName>
    </recommendedName>
</protein>
<evidence type="ECO:0000313" key="1">
    <source>
        <dbReference type="EMBL" id="GFO09764.1"/>
    </source>
</evidence>
<evidence type="ECO:0000313" key="2">
    <source>
        <dbReference type="Proteomes" id="UP000735302"/>
    </source>
</evidence>
<proteinExistence type="predicted"/>
<organism evidence="1 2">
    <name type="scientific">Plakobranchus ocellatus</name>
    <dbReference type="NCBI Taxonomy" id="259542"/>
    <lineage>
        <taxon>Eukaryota</taxon>
        <taxon>Metazoa</taxon>
        <taxon>Spiralia</taxon>
        <taxon>Lophotrochozoa</taxon>
        <taxon>Mollusca</taxon>
        <taxon>Gastropoda</taxon>
        <taxon>Heterobranchia</taxon>
        <taxon>Euthyneura</taxon>
        <taxon>Panpulmonata</taxon>
        <taxon>Sacoglossa</taxon>
        <taxon>Placobranchoidea</taxon>
        <taxon>Plakobranchidae</taxon>
        <taxon>Plakobranchus</taxon>
    </lineage>
</organism>
<dbReference type="AlphaFoldDB" id="A0AAV4AUI7"/>
<keyword evidence="2" id="KW-1185">Reference proteome</keyword>
<evidence type="ECO:0008006" key="3">
    <source>
        <dbReference type="Google" id="ProtNLM"/>
    </source>
</evidence>